<name>A0ABQ0YTU2_9NOCA</name>
<organism evidence="1 2">
    <name type="scientific">Rhodococcus aetherivorans</name>
    <dbReference type="NCBI Taxonomy" id="191292"/>
    <lineage>
        <taxon>Bacteria</taxon>
        <taxon>Bacillati</taxon>
        <taxon>Actinomycetota</taxon>
        <taxon>Actinomycetes</taxon>
        <taxon>Mycobacteriales</taxon>
        <taxon>Nocardiaceae</taxon>
        <taxon>Rhodococcus</taxon>
    </lineage>
</organism>
<sequence>MHAEPMPSPARAGVLKVMFLPLDVAASRLPPAAVPAVAGTEPFLPARIADAPGADHVERAPSLLAFRHLTDPGDGPVAFGPVRRPAADTPPSAPGRTRVGAPGACASLWEVPGGGLVLVCEELTAEAPGTVLTWHSDPLFDGADTGFRRALDAFLAPFRVTADAGLVDVFPRLDTRLPDPAVYRPLREVVVRTARPLAAERTVEGLVVEVAGDGSDAVRRLVGPPRSGTLADGVSRASGRLRIWHPEPLADAPVRAGARLGVRDDARAMLVDLGAADRHGYLGDGTREMLYHLICWVGARAHLHTDRRRLLGHLRTHRSHDRAQLLTALDEVADVRARLVEVALLCAPPDDAPGRIAPTRLRSLLAHRASAEIDGARAELTELCATADLVLHRRLHTARPRPQPLPAAPAVLSAIALPAAATAALLVPLQHLHPPALVPAAVSAALAVAFLAAPRRDGDAAGLVPFRRRDPRALRRRDAGPGV</sequence>
<accession>A0ABQ0YTU2</accession>
<gene>
    <name evidence="1" type="ORF">RAJCM14343_5346</name>
</gene>
<dbReference type="RefSeq" id="WP_051446181.1">
    <property type="nucleotide sequence ID" value="NZ_BAAAYP010000075.1"/>
</dbReference>
<keyword evidence="2" id="KW-1185">Reference proteome</keyword>
<protein>
    <submittedName>
        <fullName evidence="1">Uncharacterized protein</fullName>
    </submittedName>
</protein>
<proteinExistence type="predicted"/>
<dbReference type="EMBL" id="BLAH01000172">
    <property type="protein sequence ID" value="GES40068.1"/>
    <property type="molecule type" value="Genomic_DNA"/>
</dbReference>
<evidence type="ECO:0000313" key="2">
    <source>
        <dbReference type="Proteomes" id="UP000325466"/>
    </source>
</evidence>
<dbReference type="Proteomes" id="UP000325466">
    <property type="component" value="Unassembled WGS sequence"/>
</dbReference>
<evidence type="ECO:0000313" key="1">
    <source>
        <dbReference type="EMBL" id="GES40068.1"/>
    </source>
</evidence>
<reference evidence="1 2" key="1">
    <citation type="journal article" date="2018" name="Biodegradation">
        <title>1,4-Dioxane degradation characteristics of Rhodococcus aetherivorans JCM 14343.</title>
        <authorList>
            <person name="Inoue D."/>
            <person name="Tsunoda T."/>
            <person name="Yamamoto N."/>
            <person name="Ike M."/>
            <person name="Sei K."/>
        </authorList>
    </citation>
    <scope>NUCLEOTIDE SEQUENCE [LARGE SCALE GENOMIC DNA]</scope>
    <source>
        <strain evidence="1 2">JCM 14343</strain>
    </source>
</reference>
<comment type="caution">
    <text evidence="1">The sequence shown here is derived from an EMBL/GenBank/DDBJ whole genome shotgun (WGS) entry which is preliminary data.</text>
</comment>